<gene>
    <name evidence="2" type="ORF">CEUTPL_LOCUS11804</name>
</gene>
<dbReference type="PANTHER" id="PTHR11257:SF12">
    <property type="entry name" value="EJACULATORY BULB-SPECIFIC PROTEIN 3-RELATED"/>
    <property type="match status" value="1"/>
</dbReference>
<evidence type="ECO:0000256" key="1">
    <source>
        <dbReference type="SAM" id="SignalP"/>
    </source>
</evidence>
<dbReference type="Pfam" id="PF03392">
    <property type="entry name" value="OS-D"/>
    <property type="match status" value="1"/>
</dbReference>
<reference evidence="2" key="1">
    <citation type="submission" date="2022-01" db="EMBL/GenBank/DDBJ databases">
        <authorList>
            <person name="King R."/>
        </authorList>
    </citation>
    <scope>NUCLEOTIDE SEQUENCE</scope>
</reference>
<keyword evidence="1" id="KW-0732">Signal</keyword>
<dbReference type="SUPFAM" id="SSF100910">
    <property type="entry name" value="Chemosensory protein Csp2"/>
    <property type="match status" value="1"/>
</dbReference>
<dbReference type="Proteomes" id="UP001152799">
    <property type="component" value="Chromosome 7"/>
</dbReference>
<dbReference type="Gene3D" id="1.10.2080.10">
    <property type="entry name" value="Insect odorant-binding protein A10/Ejaculatory bulb-specific protein 3"/>
    <property type="match status" value="1"/>
</dbReference>
<dbReference type="EMBL" id="OU892283">
    <property type="protein sequence ID" value="CAG9771368.1"/>
    <property type="molecule type" value="Genomic_DNA"/>
</dbReference>
<name>A0A9N9QI26_9CUCU</name>
<evidence type="ECO:0000313" key="3">
    <source>
        <dbReference type="Proteomes" id="UP001152799"/>
    </source>
</evidence>
<keyword evidence="3" id="KW-1185">Reference proteome</keyword>
<evidence type="ECO:0000313" key="2">
    <source>
        <dbReference type="EMBL" id="CAG9771368.1"/>
    </source>
</evidence>
<sequence>MRFVSIIFLSVLLSLGNCAKYTTKYDSIDLDSIIKNDRLMKNYVDCMMERKKCSRDAAELKKHLPDALQNNCASCSEIQRIGSRKVLTHIIQNKRDWFLEVEAKYDPNHVFRRLYQEELQRKGVAF</sequence>
<dbReference type="AlphaFoldDB" id="A0A9N9QI26"/>
<proteinExistence type="predicted"/>
<protein>
    <submittedName>
        <fullName evidence="2">Uncharacterized protein</fullName>
    </submittedName>
</protein>
<feature type="chain" id="PRO_5040492189" evidence="1">
    <location>
        <begin position="19"/>
        <end position="126"/>
    </location>
</feature>
<organism evidence="2 3">
    <name type="scientific">Ceutorhynchus assimilis</name>
    <name type="common">cabbage seed weevil</name>
    <dbReference type="NCBI Taxonomy" id="467358"/>
    <lineage>
        <taxon>Eukaryota</taxon>
        <taxon>Metazoa</taxon>
        <taxon>Ecdysozoa</taxon>
        <taxon>Arthropoda</taxon>
        <taxon>Hexapoda</taxon>
        <taxon>Insecta</taxon>
        <taxon>Pterygota</taxon>
        <taxon>Neoptera</taxon>
        <taxon>Endopterygota</taxon>
        <taxon>Coleoptera</taxon>
        <taxon>Polyphaga</taxon>
        <taxon>Cucujiformia</taxon>
        <taxon>Curculionidae</taxon>
        <taxon>Ceutorhynchinae</taxon>
        <taxon>Ceutorhynchus</taxon>
    </lineage>
</organism>
<dbReference type="PANTHER" id="PTHR11257">
    <property type="entry name" value="CHEMOSENSORY PROTEIN-RELATED"/>
    <property type="match status" value="1"/>
</dbReference>
<feature type="signal peptide" evidence="1">
    <location>
        <begin position="1"/>
        <end position="18"/>
    </location>
</feature>
<accession>A0A9N9QI26</accession>
<dbReference type="OrthoDB" id="6344725at2759"/>
<dbReference type="InterPro" id="IPR036682">
    <property type="entry name" value="OS_D_A10/PebIII_sf"/>
</dbReference>
<dbReference type="InterPro" id="IPR005055">
    <property type="entry name" value="A10/PebIII"/>
</dbReference>